<dbReference type="EMBL" id="BPLR01006008">
    <property type="protein sequence ID" value="GIY06878.1"/>
    <property type="molecule type" value="Genomic_DNA"/>
</dbReference>
<keyword evidence="2" id="KW-1185">Reference proteome</keyword>
<organism evidence="1 2">
    <name type="scientific">Caerostris extrusa</name>
    <name type="common">Bark spider</name>
    <name type="synonym">Caerostris bankana</name>
    <dbReference type="NCBI Taxonomy" id="172846"/>
    <lineage>
        <taxon>Eukaryota</taxon>
        <taxon>Metazoa</taxon>
        <taxon>Ecdysozoa</taxon>
        <taxon>Arthropoda</taxon>
        <taxon>Chelicerata</taxon>
        <taxon>Arachnida</taxon>
        <taxon>Araneae</taxon>
        <taxon>Araneomorphae</taxon>
        <taxon>Entelegynae</taxon>
        <taxon>Araneoidea</taxon>
        <taxon>Araneidae</taxon>
        <taxon>Caerostris</taxon>
    </lineage>
</organism>
<gene>
    <name evidence="1" type="ORF">CEXT_123571</name>
</gene>
<reference evidence="1 2" key="1">
    <citation type="submission" date="2021-06" db="EMBL/GenBank/DDBJ databases">
        <title>Caerostris extrusa draft genome.</title>
        <authorList>
            <person name="Kono N."/>
            <person name="Arakawa K."/>
        </authorList>
    </citation>
    <scope>NUCLEOTIDE SEQUENCE [LARGE SCALE GENOMIC DNA]</scope>
</reference>
<evidence type="ECO:0000313" key="1">
    <source>
        <dbReference type="EMBL" id="GIY06878.1"/>
    </source>
</evidence>
<dbReference type="AlphaFoldDB" id="A0AAV4QA20"/>
<proteinExistence type="predicted"/>
<evidence type="ECO:0000313" key="2">
    <source>
        <dbReference type="Proteomes" id="UP001054945"/>
    </source>
</evidence>
<sequence length="78" mass="9325">MIRHDRIDSCVFAHDFAFDFISAWRSRIRVLPPALQPSNFQAYTYCFIFPFMFSGIEEQVFNPVTQLFEISFAFFERN</sequence>
<comment type="caution">
    <text evidence="1">The sequence shown here is derived from an EMBL/GenBank/DDBJ whole genome shotgun (WGS) entry which is preliminary data.</text>
</comment>
<accession>A0AAV4QA20</accession>
<name>A0AAV4QA20_CAEEX</name>
<protein>
    <submittedName>
        <fullName evidence="1">Uncharacterized protein</fullName>
    </submittedName>
</protein>
<dbReference type="Proteomes" id="UP001054945">
    <property type="component" value="Unassembled WGS sequence"/>
</dbReference>